<proteinExistence type="predicted"/>
<feature type="non-terminal residue" evidence="1">
    <location>
        <position position="38"/>
    </location>
</feature>
<comment type="caution">
    <text evidence="1">The sequence shown here is derived from an EMBL/GenBank/DDBJ whole genome shotgun (WGS) entry which is preliminary data.</text>
</comment>
<dbReference type="AlphaFoldDB" id="W1XKC0"/>
<evidence type="ECO:0000313" key="1">
    <source>
        <dbReference type="EMBL" id="ETJ30788.1"/>
    </source>
</evidence>
<reference evidence="1" key="1">
    <citation type="submission" date="2013-12" db="EMBL/GenBank/DDBJ databases">
        <title>A Varibaculum cambriense genome reconstructed from a premature infant gut community with otherwise low bacterial novelty that shifts toward anaerobic metabolism during the third week of life.</title>
        <authorList>
            <person name="Brown C.T."/>
            <person name="Sharon I."/>
            <person name="Thomas B.C."/>
            <person name="Castelle C.J."/>
            <person name="Morowitz M.J."/>
            <person name="Banfield J.F."/>
        </authorList>
    </citation>
    <scope>NUCLEOTIDE SEQUENCE</scope>
</reference>
<name>W1XKC0_9ZZZZ</name>
<protein>
    <submittedName>
        <fullName evidence="1">Glycine betaine-binding periplasmic protein</fullName>
    </submittedName>
</protein>
<organism evidence="1">
    <name type="scientific">human gut metagenome</name>
    <dbReference type="NCBI Taxonomy" id="408170"/>
    <lineage>
        <taxon>unclassified sequences</taxon>
        <taxon>metagenomes</taxon>
        <taxon>organismal metagenomes</taxon>
    </lineage>
</organism>
<gene>
    <name evidence="1" type="ORF">Q604_UNBC14701G0001</name>
</gene>
<accession>W1XKC0</accession>
<dbReference type="EMBL" id="AZMM01014701">
    <property type="protein sequence ID" value="ETJ30788.1"/>
    <property type="molecule type" value="Genomic_DNA"/>
</dbReference>
<sequence length="38" mass="3992">MRHSVLFATAFATLISTQTFAADLPGKGITVIPILVCS</sequence>